<keyword evidence="2" id="KW-1185">Reference proteome</keyword>
<dbReference type="AlphaFoldDB" id="A0A9J8BQ36"/>
<dbReference type="Proteomes" id="UP001108240">
    <property type="component" value="Unplaced"/>
</dbReference>
<dbReference type="PANTHER" id="PTHR18901:SF38">
    <property type="entry name" value="PSEUDOURIDINE-5'-PHOSPHATASE"/>
    <property type="match status" value="1"/>
</dbReference>
<dbReference type="Gene3D" id="1.10.150.240">
    <property type="entry name" value="Putative phosphatase, domain 2"/>
    <property type="match status" value="1"/>
</dbReference>
<sequence length="115" mass="13291">MKSKMSYKPVTHMLFDMEGLLLDTERLYNVAYQEVCDRFNKQYTWEVKSSVMGKKALECPNCPEHVLNSQRLAAGLQVVMIPDDNLDSSLTQEATLLLRIMEEFRPELFSLPAYP</sequence>
<dbReference type="Ensembl" id="ENSCCRT00000135927.1">
    <property type="protein sequence ID" value="ENSCCRP00000160084.1"/>
    <property type="gene ID" value="ENSCCRG00000069305.1"/>
</dbReference>
<dbReference type="SUPFAM" id="SSF56784">
    <property type="entry name" value="HAD-like"/>
    <property type="match status" value="1"/>
</dbReference>
<accession>A0A9J8BQ36</accession>
<reference evidence="1" key="2">
    <citation type="submission" date="2025-09" db="UniProtKB">
        <authorList>
            <consortium name="Ensembl"/>
        </authorList>
    </citation>
    <scope>IDENTIFICATION</scope>
</reference>
<dbReference type="InterPro" id="IPR036412">
    <property type="entry name" value="HAD-like_sf"/>
</dbReference>
<dbReference type="InterPro" id="IPR023198">
    <property type="entry name" value="PGP-like_dom2"/>
</dbReference>
<dbReference type="PANTHER" id="PTHR18901">
    <property type="entry name" value="2-DEOXYGLUCOSE-6-PHOSPHATE PHOSPHATASE 2"/>
    <property type="match status" value="1"/>
</dbReference>
<reference evidence="1" key="1">
    <citation type="submission" date="2025-08" db="UniProtKB">
        <authorList>
            <consortium name="Ensembl"/>
        </authorList>
    </citation>
    <scope>IDENTIFICATION</scope>
</reference>
<dbReference type="GeneTree" id="ENSGT01120000274334"/>
<proteinExistence type="predicted"/>
<organism evidence="1 2">
    <name type="scientific">Cyprinus carpio carpio</name>
    <dbReference type="NCBI Taxonomy" id="630221"/>
    <lineage>
        <taxon>Eukaryota</taxon>
        <taxon>Metazoa</taxon>
        <taxon>Chordata</taxon>
        <taxon>Craniata</taxon>
        <taxon>Vertebrata</taxon>
        <taxon>Euteleostomi</taxon>
        <taxon>Actinopterygii</taxon>
        <taxon>Neopterygii</taxon>
        <taxon>Teleostei</taxon>
        <taxon>Ostariophysi</taxon>
        <taxon>Cypriniformes</taxon>
        <taxon>Cyprinidae</taxon>
        <taxon>Cyprininae</taxon>
        <taxon>Cyprinus</taxon>
    </lineage>
</organism>
<name>A0A9J8BQ36_CYPCA</name>
<evidence type="ECO:0000313" key="2">
    <source>
        <dbReference type="Proteomes" id="UP001108240"/>
    </source>
</evidence>
<evidence type="ECO:0008006" key="3">
    <source>
        <dbReference type="Google" id="ProtNLM"/>
    </source>
</evidence>
<dbReference type="OMA" id="LECPNCP"/>
<evidence type="ECO:0000313" key="1">
    <source>
        <dbReference type="Ensembl" id="ENSCCRP00000160084.1"/>
    </source>
</evidence>
<dbReference type="GO" id="GO:0016791">
    <property type="term" value="F:phosphatase activity"/>
    <property type="evidence" value="ECO:0007669"/>
    <property type="project" value="TreeGrafter"/>
</dbReference>
<protein>
    <recommendedName>
        <fullName evidence="3">Pseudouridine-5'-phosphatase</fullName>
    </recommendedName>
</protein>